<keyword evidence="3 10" id="KW-0812">Transmembrane</keyword>
<dbReference type="CDD" id="cd00637">
    <property type="entry name" value="7tm_classA_rhodopsin-like"/>
    <property type="match status" value="1"/>
</dbReference>
<evidence type="ECO:0000256" key="10">
    <source>
        <dbReference type="SAM" id="Phobius"/>
    </source>
</evidence>
<evidence type="ECO:0000256" key="5">
    <source>
        <dbReference type="ARBA" id="ARBA00023040"/>
    </source>
</evidence>
<dbReference type="GO" id="GO:0005886">
    <property type="term" value="C:plasma membrane"/>
    <property type="evidence" value="ECO:0007669"/>
    <property type="project" value="TreeGrafter"/>
</dbReference>
<accession>A0A8K0CHD1</accession>
<dbReference type="InterPro" id="IPR000276">
    <property type="entry name" value="GPCR_Rhodpsn"/>
</dbReference>
<reference evidence="12" key="1">
    <citation type="submission" date="2019-08" db="EMBL/GenBank/DDBJ databases">
        <title>The genome of the North American firefly Photinus pyralis.</title>
        <authorList>
            <consortium name="Photinus pyralis genome working group"/>
            <person name="Fallon T.R."/>
            <person name="Sander Lower S.E."/>
            <person name="Weng J.-K."/>
        </authorList>
    </citation>
    <scope>NUCLEOTIDE SEQUENCE</scope>
    <source>
        <strain evidence="12">TRF0915ILg1</strain>
        <tissue evidence="12">Whole body</tissue>
    </source>
</reference>
<evidence type="ECO:0000256" key="1">
    <source>
        <dbReference type="ARBA" id="ARBA00004141"/>
    </source>
</evidence>
<keyword evidence="6 10" id="KW-0472">Membrane</keyword>
<evidence type="ECO:0000256" key="6">
    <source>
        <dbReference type="ARBA" id="ARBA00023136"/>
    </source>
</evidence>
<dbReference type="InterPro" id="IPR017452">
    <property type="entry name" value="GPCR_Rhodpsn_7TM"/>
</dbReference>
<dbReference type="Gene3D" id="1.20.1070.10">
    <property type="entry name" value="Rhodopsin 7-helix transmembrane proteins"/>
    <property type="match status" value="1"/>
</dbReference>
<dbReference type="PANTHER" id="PTHR45695">
    <property type="entry name" value="LEUCOKININ RECEPTOR-RELATED"/>
    <property type="match status" value="1"/>
</dbReference>
<keyword evidence="8" id="KW-0807">Transducer</keyword>
<name>A0A8K0CHD1_IGNLU</name>
<feature type="non-terminal residue" evidence="12">
    <location>
        <position position="194"/>
    </location>
</feature>
<dbReference type="PANTHER" id="PTHR45695:SF9">
    <property type="entry name" value="LEUCOKININ RECEPTOR"/>
    <property type="match status" value="1"/>
</dbReference>
<dbReference type="EMBL" id="VTPC01088148">
    <property type="protein sequence ID" value="KAF2886294.1"/>
    <property type="molecule type" value="Genomic_DNA"/>
</dbReference>
<dbReference type="PROSITE" id="PS50262">
    <property type="entry name" value="G_PROTEIN_RECEP_F1_2"/>
    <property type="match status" value="1"/>
</dbReference>
<gene>
    <name evidence="12" type="ORF">ILUMI_19879</name>
</gene>
<dbReference type="AlphaFoldDB" id="A0A8K0CHD1"/>
<feature type="compositionally biased region" description="Basic residues" evidence="9">
    <location>
        <begin position="185"/>
        <end position="194"/>
    </location>
</feature>
<evidence type="ECO:0000256" key="8">
    <source>
        <dbReference type="ARBA" id="ARBA00023224"/>
    </source>
</evidence>
<evidence type="ECO:0000259" key="11">
    <source>
        <dbReference type="PROSITE" id="PS50262"/>
    </source>
</evidence>
<feature type="transmembrane region" description="Helical" evidence="10">
    <location>
        <begin position="108"/>
        <end position="130"/>
    </location>
</feature>
<evidence type="ECO:0000256" key="7">
    <source>
        <dbReference type="ARBA" id="ARBA00023170"/>
    </source>
</evidence>
<evidence type="ECO:0000256" key="4">
    <source>
        <dbReference type="ARBA" id="ARBA00022989"/>
    </source>
</evidence>
<evidence type="ECO:0000256" key="3">
    <source>
        <dbReference type="ARBA" id="ARBA00022692"/>
    </source>
</evidence>
<evidence type="ECO:0000313" key="12">
    <source>
        <dbReference type="EMBL" id="KAF2886294.1"/>
    </source>
</evidence>
<feature type="region of interest" description="Disordered" evidence="9">
    <location>
        <begin position="162"/>
        <end position="194"/>
    </location>
</feature>
<comment type="caution">
    <text evidence="12">The sequence shown here is derived from an EMBL/GenBank/DDBJ whole genome shotgun (WGS) entry which is preliminary data.</text>
</comment>
<dbReference type="SUPFAM" id="SSF81321">
    <property type="entry name" value="Family A G protein-coupled receptor-like"/>
    <property type="match status" value="1"/>
</dbReference>
<organism evidence="12 13">
    <name type="scientific">Ignelater luminosus</name>
    <name type="common">Cucubano</name>
    <name type="synonym">Pyrophorus luminosus</name>
    <dbReference type="NCBI Taxonomy" id="2038154"/>
    <lineage>
        <taxon>Eukaryota</taxon>
        <taxon>Metazoa</taxon>
        <taxon>Ecdysozoa</taxon>
        <taxon>Arthropoda</taxon>
        <taxon>Hexapoda</taxon>
        <taxon>Insecta</taxon>
        <taxon>Pterygota</taxon>
        <taxon>Neoptera</taxon>
        <taxon>Endopterygota</taxon>
        <taxon>Coleoptera</taxon>
        <taxon>Polyphaga</taxon>
        <taxon>Elateriformia</taxon>
        <taxon>Elateroidea</taxon>
        <taxon>Elateridae</taxon>
        <taxon>Agrypninae</taxon>
        <taxon>Pyrophorini</taxon>
        <taxon>Ignelater</taxon>
    </lineage>
</organism>
<evidence type="ECO:0000313" key="13">
    <source>
        <dbReference type="Proteomes" id="UP000801492"/>
    </source>
</evidence>
<proteinExistence type="inferred from homology"/>
<dbReference type="Proteomes" id="UP000801492">
    <property type="component" value="Unassembled WGS sequence"/>
</dbReference>
<feature type="non-terminal residue" evidence="12">
    <location>
        <position position="1"/>
    </location>
</feature>
<evidence type="ECO:0000256" key="9">
    <source>
        <dbReference type="SAM" id="MobiDB-lite"/>
    </source>
</evidence>
<keyword evidence="4 10" id="KW-1133">Transmembrane helix</keyword>
<feature type="domain" description="G-protein coupled receptors family 1 profile" evidence="11">
    <location>
        <begin position="1"/>
        <end position="194"/>
    </location>
</feature>
<keyword evidence="13" id="KW-1185">Reference proteome</keyword>
<feature type="transmembrane region" description="Helical" evidence="10">
    <location>
        <begin position="51"/>
        <end position="69"/>
    </location>
</feature>
<protein>
    <recommendedName>
        <fullName evidence="11">G-protein coupled receptors family 1 profile domain-containing protein</fullName>
    </recommendedName>
</protein>
<feature type="compositionally biased region" description="Polar residues" evidence="9">
    <location>
        <begin position="162"/>
        <end position="178"/>
    </location>
</feature>
<comment type="subcellular location">
    <subcellularLocation>
        <location evidence="1">Membrane</location>
        <topology evidence="1">Multi-pass membrane protein</topology>
    </subcellularLocation>
</comment>
<feature type="transmembrane region" description="Helical" evidence="10">
    <location>
        <begin position="12"/>
        <end position="30"/>
    </location>
</feature>
<keyword evidence="5" id="KW-0297">G-protein coupled receptor</keyword>
<dbReference type="OrthoDB" id="5957382at2759"/>
<dbReference type="PROSITE" id="PS00237">
    <property type="entry name" value="G_PROTEIN_RECEP_F1_1"/>
    <property type="match status" value="1"/>
</dbReference>
<dbReference type="Pfam" id="PF00001">
    <property type="entry name" value="7tm_1"/>
    <property type="match status" value="1"/>
</dbReference>
<comment type="similarity">
    <text evidence="2">Belongs to the G-protein coupled receptor 1 family.</text>
</comment>
<dbReference type="GO" id="GO:0004930">
    <property type="term" value="F:G protein-coupled receptor activity"/>
    <property type="evidence" value="ECO:0007669"/>
    <property type="project" value="UniProtKB-KW"/>
</dbReference>
<keyword evidence="7" id="KW-0675">Receptor</keyword>
<evidence type="ECO:0000256" key="2">
    <source>
        <dbReference type="ARBA" id="ARBA00010663"/>
    </source>
</evidence>
<sequence>SLGSFMCSFIPSIPIFGVVCSSTVLVGIALDRYRNVVQALSKRWNPELWTCILSAISIWCFSIGVAYPMTTFFETQPVVIIHYDYEEQKIKYEDAELCISFKKTKLKTYYICLMCLVFLPLFCIFLWFYYKIAQLIWRHRKPLSQMFQKKYEHSVTVETSTSQIRHSAEYSKTSSHSEPNVKPLVKTKKNTQIQ</sequence>